<reference evidence="1 2" key="1">
    <citation type="journal article" date="2011" name="Science">
        <title>The ecoresponsive genome of Daphnia pulex.</title>
        <authorList>
            <person name="Colbourne J.K."/>
            <person name="Pfrender M.E."/>
            <person name="Gilbert D."/>
            <person name="Thomas W.K."/>
            <person name="Tucker A."/>
            <person name="Oakley T.H."/>
            <person name="Tokishita S."/>
            <person name="Aerts A."/>
            <person name="Arnold G.J."/>
            <person name="Basu M.K."/>
            <person name="Bauer D.J."/>
            <person name="Caceres C.E."/>
            <person name="Carmel L."/>
            <person name="Casola C."/>
            <person name="Choi J.H."/>
            <person name="Detter J.C."/>
            <person name="Dong Q."/>
            <person name="Dusheyko S."/>
            <person name="Eads B.D."/>
            <person name="Frohlich T."/>
            <person name="Geiler-Samerotte K.A."/>
            <person name="Gerlach D."/>
            <person name="Hatcher P."/>
            <person name="Jogdeo S."/>
            <person name="Krijgsveld J."/>
            <person name="Kriventseva E.V."/>
            <person name="Kultz D."/>
            <person name="Laforsch C."/>
            <person name="Lindquist E."/>
            <person name="Lopez J."/>
            <person name="Manak J.R."/>
            <person name="Muller J."/>
            <person name="Pangilinan J."/>
            <person name="Patwardhan R.P."/>
            <person name="Pitluck S."/>
            <person name="Pritham E.J."/>
            <person name="Rechtsteiner A."/>
            <person name="Rho M."/>
            <person name="Rogozin I.B."/>
            <person name="Sakarya O."/>
            <person name="Salamov A."/>
            <person name="Schaack S."/>
            <person name="Shapiro H."/>
            <person name="Shiga Y."/>
            <person name="Skalitzky C."/>
            <person name="Smith Z."/>
            <person name="Souvorov A."/>
            <person name="Sung W."/>
            <person name="Tang Z."/>
            <person name="Tsuchiya D."/>
            <person name="Tu H."/>
            <person name="Vos H."/>
            <person name="Wang M."/>
            <person name="Wolf Y.I."/>
            <person name="Yamagata H."/>
            <person name="Yamada T."/>
            <person name="Ye Y."/>
            <person name="Shaw J.R."/>
            <person name="Andrews J."/>
            <person name="Crease T.J."/>
            <person name="Tang H."/>
            <person name="Lucas S.M."/>
            <person name="Robertson H.M."/>
            <person name="Bork P."/>
            <person name="Koonin E.V."/>
            <person name="Zdobnov E.M."/>
            <person name="Grigoriev I.V."/>
            <person name="Lynch M."/>
            <person name="Boore J.L."/>
        </authorList>
    </citation>
    <scope>NUCLEOTIDE SEQUENCE [LARGE SCALE GENOMIC DNA]</scope>
</reference>
<keyword evidence="2" id="KW-1185">Reference proteome</keyword>
<evidence type="ECO:0000313" key="1">
    <source>
        <dbReference type="EMBL" id="EFX84257.1"/>
    </source>
</evidence>
<dbReference type="KEGG" id="dpx:DAPPUDRAFT_315051"/>
<proteinExistence type="predicted"/>
<evidence type="ECO:0000313" key="2">
    <source>
        <dbReference type="Proteomes" id="UP000000305"/>
    </source>
</evidence>
<dbReference type="InParanoid" id="E9G8K1"/>
<gene>
    <name evidence="1" type="ORF">DAPPUDRAFT_315051</name>
</gene>
<accession>E9G8K1</accession>
<dbReference type="Proteomes" id="UP000000305">
    <property type="component" value="Unassembled WGS sequence"/>
</dbReference>
<protein>
    <submittedName>
        <fullName evidence="1">Uncharacterized protein</fullName>
    </submittedName>
</protein>
<sequence>MVFIKKMIKDLKVTWIPTTTNDLSLVSYYPHTSAAGAKQKEDSDKNKSSLS</sequence>
<name>E9G8K1_DAPPU</name>
<dbReference type="AlphaFoldDB" id="E9G8K1"/>
<dbReference type="EMBL" id="GL732535">
    <property type="protein sequence ID" value="EFX84257.1"/>
    <property type="molecule type" value="Genomic_DNA"/>
</dbReference>
<dbReference type="HOGENOM" id="CLU_3108479_0_0_1"/>
<organism evidence="1 2">
    <name type="scientific">Daphnia pulex</name>
    <name type="common">Water flea</name>
    <dbReference type="NCBI Taxonomy" id="6669"/>
    <lineage>
        <taxon>Eukaryota</taxon>
        <taxon>Metazoa</taxon>
        <taxon>Ecdysozoa</taxon>
        <taxon>Arthropoda</taxon>
        <taxon>Crustacea</taxon>
        <taxon>Branchiopoda</taxon>
        <taxon>Diplostraca</taxon>
        <taxon>Cladocera</taxon>
        <taxon>Anomopoda</taxon>
        <taxon>Daphniidae</taxon>
        <taxon>Daphnia</taxon>
    </lineage>
</organism>